<feature type="region of interest" description="Disordered" evidence="1">
    <location>
        <begin position="101"/>
        <end position="142"/>
    </location>
</feature>
<feature type="compositionally biased region" description="Low complexity" evidence="1">
    <location>
        <begin position="162"/>
        <end position="174"/>
    </location>
</feature>
<organism evidence="2 3">
    <name type="scientific">Tetranychus urticae</name>
    <name type="common">Two-spotted spider mite</name>
    <dbReference type="NCBI Taxonomy" id="32264"/>
    <lineage>
        <taxon>Eukaryota</taxon>
        <taxon>Metazoa</taxon>
        <taxon>Ecdysozoa</taxon>
        <taxon>Arthropoda</taxon>
        <taxon>Chelicerata</taxon>
        <taxon>Arachnida</taxon>
        <taxon>Acari</taxon>
        <taxon>Acariformes</taxon>
        <taxon>Trombidiformes</taxon>
        <taxon>Prostigmata</taxon>
        <taxon>Eleutherengona</taxon>
        <taxon>Raphignathae</taxon>
        <taxon>Tetranychoidea</taxon>
        <taxon>Tetranychidae</taxon>
        <taxon>Tetranychus</taxon>
    </lineage>
</organism>
<feature type="region of interest" description="Disordered" evidence="1">
    <location>
        <begin position="446"/>
        <end position="489"/>
    </location>
</feature>
<feature type="compositionally biased region" description="Polar residues" evidence="1">
    <location>
        <begin position="114"/>
        <end position="137"/>
    </location>
</feature>
<dbReference type="AlphaFoldDB" id="T1L4L8"/>
<evidence type="ECO:0000313" key="2">
    <source>
        <dbReference type="EnsemblMetazoa" id="tetur39g00520.1"/>
    </source>
</evidence>
<sequence length="538" mass="55706">MIAQLGLVNYLFPEPSELASSSLSSSLNGISNPLSRSSINGHWIFPQNSRNLFSIASLVPGGTTMDLAESVPRFSYSRFMKDAGVPSLSGFNDTLGNSSSAYSEYGRRNGGSPGSVTSSPNNNQQNGRESTSGQSRSDGNDDVDIDAELKAADKVVESAIESGSDSSPSSTPGPLGDGRGFRPGMRSRPMRGFRPGGFDGHYGPNGYRMRGLSANGGPSSFSPIRGLAGGPGLWSPSGFPLSAYQMGAARSPFNMGMKSGHLSDFANSEGARGNQISMNPLLWNEIDALTASAGASGASVPGSASGHAGSQFDVSAFPLSGLMGAENYPSLIGGPNPLGLFPLPAPSSSANGQLHPSASTTHGQILPSPLQAPGAPGLPGLSGSLPGVGLAGLPPAMAPGTPGAPGADASLADLQKAHPGLHPEQYQYLQQWYNYLNQPSIKSYVDSFRDPEDSSSSSSNNNGAKSGSSPSSSSSSNSDANKDGNRPWFRNLRLFPNMDMSRLQLPRVREMFRNFRTGLGSPASTSTTTESSTGPFNV</sequence>
<evidence type="ECO:0000256" key="1">
    <source>
        <dbReference type="SAM" id="MobiDB-lite"/>
    </source>
</evidence>
<feature type="region of interest" description="Disordered" evidence="1">
    <location>
        <begin position="343"/>
        <end position="381"/>
    </location>
</feature>
<dbReference type="EMBL" id="CAEY01001102">
    <property type="status" value="NOT_ANNOTATED_CDS"/>
    <property type="molecule type" value="Genomic_DNA"/>
</dbReference>
<proteinExistence type="predicted"/>
<feature type="region of interest" description="Disordered" evidence="1">
    <location>
        <begin position="157"/>
        <end position="201"/>
    </location>
</feature>
<keyword evidence="3" id="KW-1185">Reference proteome</keyword>
<dbReference type="HOGENOM" id="CLU_506562_0_0_1"/>
<reference evidence="2" key="2">
    <citation type="submission" date="2015-06" db="UniProtKB">
        <authorList>
            <consortium name="EnsemblMetazoa"/>
        </authorList>
    </citation>
    <scope>IDENTIFICATION</scope>
</reference>
<evidence type="ECO:0000313" key="3">
    <source>
        <dbReference type="Proteomes" id="UP000015104"/>
    </source>
</evidence>
<feature type="region of interest" description="Disordered" evidence="1">
    <location>
        <begin position="517"/>
        <end position="538"/>
    </location>
</feature>
<protein>
    <submittedName>
        <fullName evidence="2">Uncharacterized protein</fullName>
    </submittedName>
</protein>
<reference evidence="3" key="1">
    <citation type="submission" date="2011-08" db="EMBL/GenBank/DDBJ databases">
        <authorList>
            <person name="Rombauts S."/>
        </authorList>
    </citation>
    <scope>NUCLEOTIDE SEQUENCE</scope>
    <source>
        <strain evidence="3">London</strain>
    </source>
</reference>
<accession>T1L4L8</accession>
<dbReference type="EnsemblMetazoa" id="tetur39g00520.1">
    <property type="protein sequence ID" value="tetur39g00520.1"/>
    <property type="gene ID" value="tetur39g00520"/>
</dbReference>
<feature type="compositionally biased region" description="Low complexity" evidence="1">
    <location>
        <begin position="521"/>
        <end position="538"/>
    </location>
</feature>
<name>T1L4L8_TETUR</name>
<dbReference type="Proteomes" id="UP000015104">
    <property type="component" value="Unassembled WGS sequence"/>
</dbReference>
<feature type="compositionally biased region" description="Polar residues" evidence="1">
    <location>
        <begin position="347"/>
        <end position="363"/>
    </location>
</feature>
<feature type="compositionally biased region" description="Low complexity" evidence="1">
    <location>
        <begin position="366"/>
        <end position="381"/>
    </location>
</feature>
<feature type="compositionally biased region" description="Low complexity" evidence="1">
    <location>
        <begin position="454"/>
        <end position="479"/>
    </location>
</feature>